<dbReference type="EMBL" id="QZWG01000007">
    <property type="protein sequence ID" value="RZC02187.1"/>
    <property type="molecule type" value="Genomic_DNA"/>
</dbReference>
<reference evidence="2 3" key="1">
    <citation type="submission" date="2018-09" db="EMBL/GenBank/DDBJ databases">
        <title>A high-quality reference genome of wild soybean provides a powerful tool to mine soybean genomes.</title>
        <authorList>
            <person name="Xie M."/>
            <person name="Chung C.Y.L."/>
            <person name="Li M.-W."/>
            <person name="Wong F.-L."/>
            <person name="Chan T.-F."/>
            <person name="Lam H.-M."/>
        </authorList>
    </citation>
    <scope>NUCLEOTIDE SEQUENCE [LARGE SCALE GENOMIC DNA]</scope>
    <source>
        <strain evidence="3">cv. W05</strain>
        <tissue evidence="2">Hypocotyl of etiolated seedlings</tissue>
    </source>
</reference>
<protein>
    <submittedName>
        <fullName evidence="2">Uncharacterized protein</fullName>
    </submittedName>
</protein>
<proteinExistence type="predicted"/>
<gene>
    <name evidence="2" type="ORF">D0Y65_017369</name>
</gene>
<accession>A0A445JUL8</accession>
<feature type="signal peptide" evidence="1">
    <location>
        <begin position="1"/>
        <end position="23"/>
    </location>
</feature>
<sequence>MFRSLPLFFLFSVTATLLLPSRSDVNFNTSSVLEGKNHSNRGSATATLKIVNKRSKGRHFKVDYVFMACDDRKNCSSSVITRSPGSDGDSGNVARVTNSGVKLYAVNNSYTRTNKTVNGMDSSFF</sequence>
<keyword evidence="3" id="KW-1185">Reference proteome</keyword>
<evidence type="ECO:0000313" key="3">
    <source>
        <dbReference type="Proteomes" id="UP000289340"/>
    </source>
</evidence>
<organism evidence="2 3">
    <name type="scientific">Glycine soja</name>
    <name type="common">Wild soybean</name>
    <dbReference type="NCBI Taxonomy" id="3848"/>
    <lineage>
        <taxon>Eukaryota</taxon>
        <taxon>Viridiplantae</taxon>
        <taxon>Streptophyta</taxon>
        <taxon>Embryophyta</taxon>
        <taxon>Tracheophyta</taxon>
        <taxon>Spermatophyta</taxon>
        <taxon>Magnoliopsida</taxon>
        <taxon>eudicotyledons</taxon>
        <taxon>Gunneridae</taxon>
        <taxon>Pentapetalae</taxon>
        <taxon>rosids</taxon>
        <taxon>fabids</taxon>
        <taxon>Fabales</taxon>
        <taxon>Fabaceae</taxon>
        <taxon>Papilionoideae</taxon>
        <taxon>50 kb inversion clade</taxon>
        <taxon>NPAAA clade</taxon>
        <taxon>indigoferoid/millettioid clade</taxon>
        <taxon>Phaseoleae</taxon>
        <taxon>Glycine</taxon>
        <taxon>Glycine subgen. Soja</taxon>
    </lineage>
</organism>
<evidence type="ECO:0000256" key="1">
    <source>
        <dbReference type="SAM" id="SignalP"/>
    </source>
</evidence>
<keyword evidence="1" id="KW-0732">Signal</keyword>
<evidence type="ECO:0000313" key="2">
    <source>
        <dbReference type="EMBL" id="RZC02187.1"/>
    </source>
</evidence>
<feature type="chain" id="PRO_5019395235" evidence="1">
    <location>
        <begin position="24"/>
        <end position="125"/>
    </location>
</feature>
<name>A0A445JUL8_GLYSO</name>
<dbReference type="Proteomes" id="UP000289340">
    <property type="component" value="Chromosome 7"/>
</dbReference>
<comment type="caution">
    <text evidence="2">The sequence shown here is derived from an EMBL/GenBank/DDBJ whole genome shotgun (WGS) entry which is preliminary data.</text>
</comment>
<dbReference type="AlphaFoldDB" id="A0A445JUL8"/>